<protein>
    <submittedName>
        <fullName evidence="1">Uncharacterized protein</fullName>
    </submittedName>
</protein>
<name>A0A9Q9EIR7_9PEZI</name>
<reference evidence="1" key="1">
    <citation type="submission" date="2022-06" db="EMBL/GenBank/DDBJ databases">
        <title>Complete genome sequences of two strains of the flax pathogen Septoria linicola.</title>
        <authorList>
            <person name="Lapalu N."/>
            <person name="Simon A."/>
            <person name="Demenou B."/>
            <person name="Paumier D."/>
            <person name="Guillot M.-P."/>
            <person name="Gout L."/>
            <person name="Valade R."/>
        </authorList>
    </citation>
    <scope>NUCLEOTIDE SEQUENCE</scope>
    <source>
        <strain evidence="1">SE15195</strain>
    </source>
</reference>
<dbReference type="EMBL" id="CP099420">
    <property type="protein sequence ID" value="USW51389.1"/>
    <property type="molecule type" value="Genomic_DNA"/>
</dbReference>
<sequence length="259" mass="28937">METNVPSRTLLNKLRIWPPTRNMILSSEYGDACPFLHNEQSRHSNDHEYTSIRVIKGALVRFGSGVAVRSVSLTTEKTTVRIDNLPLTTTESSVTSLIERHLSQALRPSVTLTHRGDSLSAYVELDDPPTASQLCEQIQKTSMRTSAVTSAMCTLSKESLSRSTRQADGGRVEVLWRNPALPIRLYFSLKSAAQRVHGKFKGAVYVIKERHIEVFEDVVQRATPWEVRLLTVPSGVTKTDVEAAISAEYDRPQVIDMTE</sequence>
<accession>A0A9Q9EIR7</accession>
<dbReference type="Proteomes" id="UP001056384">
    <property type="component" value="Chromosome 3"/>
</dbReference>
<keyword evidence="2" id="KW-1185">Reference proteome</keyword>
<proteinExistence type="predicted"/>
<gene>
    <name evidence="1" type="ORF">Slin15195_G047080</name>
</gene>
<dbReference type="AlphaFoldDB" id="A0A9Q9EIR7"/>
<evidence type="ECO:0000313" key="2">
    <source>
        <dbReference type="Proteomes" id="UP001056384"/>
    </source>
</evidence>
<dbReference type="OrthoDB" id="10009520at2759"/>
<organism evidence="1 2">
    <name type="scientific">Septoria linicola</name>
    <dbReference type="NCBI Taxonomy" id="215465"/>
    <lineage>
        <taxon>Eukaryota</taxon>
        <taxon>Fungi</taxon>
        <taxon>Dikarya</taxon>
        <taxon>Ascomycota</taxon>
        <taxon>Pezizomycotina</taxon>
        <taxon>Dothideomycetes</taxon>
        <taxon>Dothideomycetidae</taxon>
        <taxon>Mycosphaerellales</taxon>
        <taxon>Mycosphaerellaceae</taxon>
        <taxon>Septoria</taxon>
    </lineage>
</organism>
<evidence type="ECO:0000313" key="1">
    <source>
        <dbReference type="EMBL" id="USW51389.1"/>
    </source>
</evidence>